<dbReference type="EMBL" id="FQXK01000015">
    <property type="protein sequence ID" value="SHI18515.1"/>
    <property type="molecule type" value="Genomic_DNA"/>
</dbReference>
<reference evidence="10" key="1">
    <citation type="submission" date="2016-11" db="EMBL/GenBank/DDBJ databases">
        <authorList>
            <person name="Varghese N."/>
            <person name="Submissions S."/>
        </authorList>
    </citation>
    <scope>NUCLEOTIDE SEQUENCE [LARGE SCALE GENOMIC DNA]</scope>
    <source>
        <strain evidence="10">DSM 3071</strain>
    </source>
</reference>
<sequence>MTDTQKNHVNHNINLLRIIACFAVIILHTSAEHLFDVKYGTFDSLILNLGHGITRFAVTCFFLISGSLYLDKSYKIKDKRKYFMKIVHFISLYFFYAIFYSGCALLFSKQLGMNLFNDIKLILEHAILNPKYHLWYLPAYIGVLFAIPILKKFIGNDDDGQEKPIIKYALAFVFISMIFTSLESFQIGSLNKAMDFLQLFTINGFAKWAGVCLLGYYIYNHVNKNYKTVYFLIIALFTLSLFASYFYFDRIETTFYENLRIQTTLFSCVVYDFFVNRIKINLTDNLLYKIDYLASLTLGIYLIHPFLLNIFNEIGFSTIMCNSALALPLVAATTFVLSTILVAIAKKIPFLRKLVT</sequence>
<feature type="transmembrane region" description="Helical" evidence="7">
    <location>
        <begin position="290"/>
        <end position="311"/>
    </location>
</feature>
<evidence type="ECO:0000256" key="1">
    <source>
        <dbReference type="ARBA" id="ARBA00004651"/>
    </source>
</evidence>
<evidence type="ECO:0000256" key="4">
    <source>
        <dbReference type="ARBA" id="ARBA00022692"/>
    </source>
</evidence>
<dbReference type="Proteomes" id="UP000184278">
    <property type="component" value="Unassembled WGS sequence"/>
</dbReference>
<keyword evidence="10" id="KW-1185">Reference proteome</keyword>
<evidence type="ECO:0000313" key="10">
    <source>
        <dbReference type="Proteomes" id="UP000184278"/>
    </source>
</evidence>
<evidence type="ECO:0000256" key="3">
    <source>
        <dbReference type="ARBA" id="ARBA00022475"/>
    </source>
</evidence>
<keyword evidence="4 7" id="KW-0812">Transmembrane</keyword>
<keyword evidence="6 7" id="KW-0472">Membrane</keyword>
<comment type="subcellular location">
    <subcellularLocation>
        <location evidence="1">Cell membrane</location>
        <topology evidence="1">Multi-pass membrane protein</topology>
    </subcellularLocation>
</comment>
<feature type="transmembrane region" description="Helical" evidence="7">
    <location>
        <begin position="82"/>
        <end position="107"/>
    </location>
</feature>
<keyword evidence="9" id="KW-0808">Transferase</keyword>
<evidence type="ECO:0000256" key="5">
    <source>
        <dbReference type="ARBA" id="ARBA00022989"/>
    </source>
</evidence>
<feature type="transmembrane region" description="Helical" evidence="7">
    <location>
        <begin position="134"/>
        <end position="153"/>
    </location>
</feature>
<evidence type="ECO:0000256" key="6">
    <source>
        <dbReference type="ARBA" id="ARBA00023136"/>
    </source>
</evidence>
<feature type="transmembrane region" description="Helical" evidence="7">
    <location>
        <begin position="323"/>
        <end position="344"/>
    </location>
</feature>
<dbReference type="GO" id="GO:0016413">
    <property type="term" value="F:O-acetyltransferase activity"/>
    <property type="evidence" value="ECO:0007669"/>
    <property type="project" value="TreeGrafter"/>
</dbReference>
<dbReference type="Pfam" id="PF01757">
    <property type="entry name" value="Acyl_transf_3"/>
    <property type="match status" value="1"/>
</dbReference>
<feature type="transmembrane region" description="Helical" evidence="7">
    <location>
        <begin position="165"/>
        <end position="185"/>
    </location>
</feature>
<dbReference type="OrthoDB" id="9810469at2"/>
<keyword evidence="3" id="KW-1003">Cell membrane</keyword>
<feature type="transmembrane region" description="Helical" evidence="7">
    <location>
        <begin position="51"/>
        <end position="70"/>
    </location>
</feature>
<keyword evidence="9" id="KW-0012">Acyltransferase</keyword>
<evidence type="ECO:0000313" key="9">
    <source>
        <dbReference type="EMBL" id="SHI18515.1"/>
    </source>
</evidence>
<evidence type="ECO:0000259" key="8">
    <source>
        <dbReference type="Pfam" id="PF01757"/>
    </source>
</evidence>
<dbReference type="PANTHER" id="PTHR40074">
    <property type="entry name" value="O-ACETYLTRANSFERASE WECH"/>
    <property type="match status" value="1"/>
</dbReference>
<dbReference type="GeneID" id="89508808"/>
<gene>
    <name evidence="9" type="ORF">SAMN02745229_01930</name>
</gene>
<evidence type="ECO:0000256" key="7">
    <source>
        <dbReference type="SAM" id="Phobius"/>
    </source>
</evidence>
<keyword evidence="5 7" id="KW-1133">Transmembrane helix</keyword>
<dbReference type="PANTHER" id="PTHR40074:SF2">
    <property type="entry name" value="O-ACETYLTRANSFERASE WECH"/>
    <property type="match status" value="1"/>
</dbReference>
<feature type="domain" description="Acyltransferase 3" evidence="8">
    <location>
        <begin position="10"/>
        <end position="341"/>
    </location>
</feature>
<dbReference type="STRING" id="1121131.SAMN02745229_01930"/>
<name>A0A1M5Z2P7_BUTFI</name>
<feature type="transmembrane region" description="Helical" evidence="7">
    <location>
        <begin position="229"/>
        <end position="248"/>
    </location>
</feature>
<organism evidence="9 10">
    <name type="scientific">Butyrivibrio fibrisolvens DSM 3071</name>
    <dbReference type="NCBI Taxonomy" id="1121131"/>
    <lineage>
        <taxon>Bacteria</taxon>
        <taxon>Bacillati</taxon>
        <taxon>Bacillota</taxon>
        <taxon>Clostridia</taxon>
        <taxon>Lachnospirales</taxon>
        <taxon>Lachnospiraceae</taxon>
        <taxon>Butyrivibrio</taxon>
    </lineage>
</organism>
<accession>A0A1M5Z2P7</accession>
<dbReference type="GO" id="GO:0005886">
    <property type="term" value="C:plasma membrane"/>
    <property type="evidence" value="ECO:0007669"/>
    <property type="project" value="UniProtKB-SubCell"/>
</dbReference>
<proteinExistence type="inferred from homology"/>
<evidence type="ECO:0000256" key="2">
    <source>
        <dbReference type="ARBA" id="ARBA00007400"/>
    </source>
</evidence>
<feature type="transmembrane region" description="Helical" evidence="7">
    <location>
        <begin position="197"/>
        <end position="217"/>
    </location>
</feature>
<dbReference type="RefSeq" id="WP_073387320.1">
    <property type="nucleotide sequence ID" value="NZ_FQXK01000015.1"/>
</dbReference>
<dbReference type="InterPro" id="IPR002656">
    <property type="entry name" value="Acyl_transf_3_dom"/>
</dbReference>
<dbReference type="GO" id="GO:0009246">
    <property type="term" value="P:enterobacterial common antigen biosynthetic process"/>
    <property type="evidence" value="ECO:0007669"/>
    <property type="project" value="TreeGrafter"/>
</dbReference>
<dbReference type="AlphaFoldDB" id="A0A1M5Z2P7"/>
<protein>
    <submittedName>
        <fullName evidence="9">Surface polysaccharide O-acyltransferase, integral membrane enzyme</fullName>
    </submittedName>
</protein>
<feature type="transmembrane region" description="Helical" evidence="7">
    <location>
        <begin position="12"/>
        <end position="31"/>
    </location>
</feature>
<comment type="similarity">
    <text evidence="2">Belongs to the acyltransferase 3 family.</text>
</comment>